<evidence type="ECO:0000313" key="3">
    <source>
        <dbReference type="Proteomes" id="UP000317940"/>
    </source>
</evidence>
<dbReference type="Gene3D" id="1.10.1200.10">
    <property type="entry name" value="ACP-like"/>
    <property type="match status" value="1"/>
</dbReference>
<reference evidence="2 3" key="1">
    <citation type="submission" date="2019-06" db="EMBL/GenBank/DDBJ databases">
        <title>Sequencing the genomes of 1000 actinobacteria strains.</title>
        <authorList>
            <person name="Klenk H.-P."/>
        </authorList>
    </citation>
    <scope>NUCLEOTIDE SEQUENCE [LARGE SCALE GENOMIC DNA]</scope>
    <source>
        <strain evidence="2 3">DSM 44826</strain>
    </source>
</reference>
<name>A0A561UCI8_9ACTN</name>
<comment type="caution">
    <text evidence="2">The sequence shown here is derived from an EMBL/GenBank/DDBJ whole genome shotgun (WGS) entry which is preliminary data.</text>
</comment>
<dbReference type="SUPFAM" id="SSF47336">
    <property type="entry name" value="ACP-like"/>
    <property type="match status" value="1"/>
</dbReference>
<dbReference type="InterPro" id="IPR009081">
    <property type="entry name" value="PP-bd_ACP"/>
</dbReference>
<evidence type="ECO:0000313" key="2">
    <source>
        <dbReference type="EMBL" id="TWF97059.1"/>
    </source>
</evidence>
<evidence type="ECO:0000259" key="1">
    <source>
        <dbReference type="Pfam" id="PF00550"/>
    </source>
</evidence>
<sequence>MTSASTEGRRVITAAEITQLVITATGAAPELFDGPHQESSLVELGLDSLALLEIQVVAKERLALEIPDHGLELTVSELTALANTGQEG</sequence>
<gene>
    <name evidence="2" type="ORF">FHX73_11834</name>
</gene>
<dbReference type="InterPro" id="IPR036736">
    <property type="entry name" value="ACP-like_sf"/>
</dbReference>
<dbReference type="EMBL" id="VIWT01000001">
    <property type="protein sequence ID" value="TWF97059.1"/>
    <property type="molecule type" value="Genomic_DNA"/>
</dbReference>
<accession>A0A561UCI8</accession>
<proteinExistence type="predicted"/>
<organism evidence="2 3">
    <name type="scientific">Kitasatospora viridis</name>
    <dbReference type="NCBI Taxonomy" id="281105"/>
    <lineage>
        <taxon>Bacteria</taxon>
        <taxon>Bacillati</taxon>
        <taxon>Actinomycetota</taxon>
        <taxon>Actinomycetes</taxon>
        <taxon>Kitasatosporales</taxon>
        <taxon>Streptomycetaceae</taxon>
        <taxon>Kitasatospora</taxon>
    </lineage>
</organism>
<feature type="domain" description="Carrier" evidence="1">
    <location>
        <begin position="16"/>
        <end position="71"/>
    </location>
</feature>
<keyword evidence="3" id="KW-1185">Reference proteome</keyword>
<protein>
    <submittedName>
        <fullName evidence="2">Acyl carrier protein</fullName>
    </submittedName>
</protein>
<dbReference type="Pfam" id="PF00550">
    <property type="entry name" value="PP-binding"/>
    <property type="match status" value="1"/>
</dbReference>
<dbReference type="RefSeq" id="WP_170304832.1">
    <property type="nucleotide sequence ID" value="NZ_BAAAMZ010000043.1"/>
</dbReference>
<dbReference type="AlphaFoldDB" id="A0A561UCI8"/>
<dbReference type="Proteomes" id="UP000317940">
    <property type="component" value="Unassembled WGS sequence"/>
</dbReference>